<evidence type="ECO:0000313" key="2">
    <source>
        <dbReference type="Proteomes" id="UP001589834"/>
    </source>
</evidence>
<dbReference type="EMBL" id="JBHLTN010000016">
    <property type="protein sequence ID" value="MFC0592567.1"/>
    <property type="molecule type" value="Genomic_DNA"/>
</dbReference>
<name>A0ABV6PRU4_9BURK</name>
<sequence>MAALLLAGALAGCASSAPTARGEVQGASFQSGELLQSDGNRLTQAAMRANLASLRRLADKLYRRNPAEWRKTAATREAALAQLDASVLGGQPWAPLQGQRDVAALSTALSPGFTGDRVAAFIAACADTLVTAHGGRREFYYLDGIDPQHIYNAARNMETALWILNTRRDAAGQPLLHANEITGEVRNLSFEREFGQIIGRLDLLATYTTERYRRAAIDYMQSLVAAPFLVFLPVK</sequence>
<dbReference type="RefSeq" id="WP_377482104.1">
    <property type="nucleotide sequence ID" value="NZ_JBHLTN010000016.1"/>
</dbReference>
<keyword evidence="2" id="KW-1185">Reference proteome</keyword>
<protein>
    <recommendedName>
        <fullName evidence="3">Lipoprotein</fullName>
    </recommendedName>
</protein>
<dbReference type="Proteomes" id="UP001589834">
    <property type="component" value="Unassembled WGS sequence"/>
</dbReference>
<reference evidence="1 2" key="1">
    <citation type="submission" date="2024-09" db="EMBL/GenBank/DDBJ databases">
        <authorList>
            <person name="Sun Q."/>
            <person name="Mori K."/>
        </authorList>
    </citation>
    <scope>NUCLEOTIDE SEQUENCE [LARGE SCALE GENOMIC DNA]</scope>
    <source>
        <strain evidence="1 2">NCAIM B.02336</strain>
    </source>
</reference>
<evidence type="ECO:0008006" key="3">
    <source>
        <dbReference type="Google" id="ProtNLM"/>
    </source>
</evidence>
<comment type="caution">
    <text evidence="1">The sequence shown here is derived from an EMBL/GenBank/DDBJ whole genome shotgun (WGS) entry which is preliminary data.</text>
</comment>
<gene>
    <name evidence="1" type="ORF">ACFFGG_08365</name>
</gene>
<organism evidence="1 2">
    <name type="scientific">Ottowia pentelensis</name>
    <dbReference type="NCBI Taxonomy" id="511108"/>
    <lineage>
        <taxon>Bacteria</taxon>
        <taxon>Pseudomonadati</taxon>
        <taxon>Pseudomonadota</taxon>
        <taxon>Betaproteobacteria</taxon>
        <taxon>Burkholderiales</taxon>
        <taxon>Comamonadaceae</taxon>
        <taxon>Ottowia</taxon>
    </lineage>
</organism>
<accession>A0ABV6PRU4</accession>
<proteinExistence type="predicted"/>
<evidence type="ECO:0000313" key="1">
    <source>
        <dbReference type="EMBL" id="MFC0592567.1"/>
    </source>
</evidence>